<organism evidence="2 3">
    <name type="scientific">Nitratidesulfovibrio oxamicus</name>
    <dbReference type="NCBI Taxonomy" id="32016"/>
    <lineage>
        <taxon>Bacteria</taxon>
        <taxon>Pseudomonadati</taxon>
        <taxon>Thermodesulfobacteriota</taxon>
        <taxon>Desulfovibrionia</taxon>
        <taxon>Desulfovibrionales</taxon>
        <taxon>Desulfovibrionaceae</taxon>
        <taxon>Nitratidesulfovibrio</taxon>
    </lineage>
</organism>
<sequence>MVNVAKKLEIGIVGLGKFGLQLGRTLTEMGHTVVGLDTGETRVRLAQDVLAQVYQANATDIAVLQQLRFQDLDIVFVSVGDSMETSLLVVLNLQEMGARKIGVKAVSTEHRKVLTRLGVDLVILPEHDVATHVAHRLANPGMLDLLPLGGGVLVQELVVDKWAGRTLLELKLVNDYGVMVVAVKPVGGKEYRFVPQAHETLERGDALVVIGKQEDVLRLVP</sequence>
<dbReference type="InterPro" id="IPR006037">
    <property type="entry name" value="RCK_C"/>
</dbReference>
<gene>
    <name evidence="2" type="ORF">FVW20_18575</name>
</gene>
<dbReference type="InterPro" id="IPR003148">
    <property type="entry name" value="RCK_N"/>
</dbReference>
<dbReference type="Pfam" id="PF02080">
    <property type="entry name" value="TrkA_C"/>
    <property type="match status" value="1"/>
</dbReference>
<protein>
    <submittedName>
        <fullName evidence="2">TrkA family potassium uptake protein</fullName>
    </submittedName>
</protein>
<proteinExistence type="predicted"/>
<dbReference type="InterPro" id="IPR050721">
    <property type="entry name" value="Trk_Ktr_HKT_K-transport"/>
</dbReference>
<dbReference type="PANTHER" id="PTHR43833:SF7">
    <property type="entry name" value="KTR SYSTEM POTASSIUM UPTAKE PROTEIN C"/>
    <property type="match status" value="1"/>
</dbReference>
<keyword evidence="3" id="KW-1185">Reference proteome</keyword>
<comment type="caution">
    <text evidence="2">The sequence shown here is derived from an EMBL/GenBank/DDBJ whole genome shotgun (WGS) entry which is preliminary data.</text>
</comment>
<dbReference type="SUPFAM" id="SSF51735">
    <property type="entry name" value="NAD(P)-binding Rossmann-fold domains"/>
    <property type="match status" value="1"/>
</dbReference>
<name>A0ABS0J989_9BACT</name>
<dbReference type="Gene3D" id="3.40.50.720">
    <property type="entry name" value="NAD(P)-binding Rossmann-like Domain"/>
    <property type="match status" value="1"/>
</dbReference>
<dbReference type="RefSeq" id="WP_196610731.1">
    <property type="nucleotide sequence ID" value="NZ_VRYY01000791.1"/>
</dbReference>
<dbReference type="PROSITE" id="PS51202">
    <property type="entry name" value="RCK_C"/>
    <property type="match status" value="1"/>
</dbReference>
<accession>A0ABS0J989</accession>
<dbReference type="EMBL" id="VRYY01000791">
    <property type="protein sequence ID" value="MBG3878944.1"/>
    <property type="molecule type" value="Genomic_DNA"/>
</dbReference>
<evidence type="ECO:0000313" key="3">
    <source>
        <dbReference type="Proteomes" id="UP001194469"/>
    </source>
</evidence>
<dbReference type="Gene3D" id="3.30.70.1450">
    <property type="entry name" value="Regulator of K+ conductance, C-terminal domain"/>
    <property type="match status" value="1"/>
</dbReference>
<dbReference type="Proteomes" id="UP001194469">
    <property type="component" value="Unassembled WGS sequence"/>
</dbReference>
<dbReference type="InterPro" id="IPR036291">
    <property type="entry name" value="NAD(P)-bd_dom_sf"/>
</dbReference>
<evidence type="ECO:0000313" key="2">
    <source>
        <dbReference type="EMBL" id="MBG3878944.1"/>
    </source>
</evidence>
<reference evidence="2 3" key="1">
    <citation type="submission" date="2019-08" db="EMBL/GenBank/DDBJ databases">
        <authorList>
            <person name="Luo N."/>
        </authorList>
    </citation>
    <scope>NUCLEOTIDE SEQUENCE [LARGE SCALE GENOMIC DNA]</scope>
    <source>
        <strain evidence="2 3">NCIMB 9442</strain>
    </source>
</reference>
<dbReference type="InterPro" id="IPR036721">
    <property type="entry name" value="RCK_C_sf"/>
</dbReference>
<evidence type="ECO:0000259" key="1">
    <source>
        <dbReference type="PROSITE" id="PS51202"/>
    </source>
</evidence>
<feature type="domain" description="RCK C-terminal" evidence="1">
    <location>
        <begin position="140"/>
        <end position="221"/>
    </location>
</feature>
<dbReference type="Pfam" id="PF02254">
    <property type="entry name" value="TrkA_N"/>
    <property type="match status" value="1"/>
</dbReference>
<dbReference type="SUPFAM" id="SSF116726">
    <property type="entry name" value="TrkA C-terminal domain-like"/>
    <property type="match status" value="1"/>
</dbReference>
<dbReference type="PANTHER" id="PTHR43833">
    <property type="entry name" value="POTASSIUM CHANNEL PROTEIN 2-RELATED-RELATED"/>
    <property type="match status" value="1"/>
</dbReference>